<dbReference type="FunFam" id="3.30.160.60:FF:001732">
    <property type="entry name" value="Zgc:162936"/>
    <property type="match status" value="1"/>
</dbReference>
<evidence type="ECO:0000313" key="9">
    <source>
        <dbReference type="EMBL" id="VDO62331.1"/>
    </source>
</evidence>
<keyword evidence="5" id="KW-0862">Zinc</keyword>
<evidence type="ECO:0000256" key="4">
    <source>
        <dbReference type="ARBA" id="ARBA00022771"/>
    </source>
</evidence>
<keyword evidence="10" id="KW-1185">Reference proteome</keyword>
<sequence length="91" mass="10724">MRQTFKYLRSLQTRVMIHTDKIGLSDVCGKRRENPCKLRNLVIHTGERLLKCNQCGKEFKYNSNLKRHEQKHKNAGSFECFVEIMVLKGIK</sequence>
<comment type="subcellular location">
    <subcellularLocation>
        <location evidence="1">Nucleus</location>
    </subcellularLocation>
</comment>
<evidence type="ECO:0000259" key="8">
    <source>
        <dbReference type="PROSITE" id="PS50157"/>
    </source>
</evidence>
<dbReference type="WBParaSite" id="OFLC_0000966901-mRNA-1">
    <property type="protein sequence ID" value="OFLC_0000966901-mRNA-1"/>
    <property type="gene ID" value="OFLC_0000966901"/>
</dbReference>
<evidence type="ECO:0000256" key="2">
    <source>
        <dbReference type="ARBA" id="ARBA00022723"/>
    </source>
</evidence>
<dbReference type="GO" id="GO:0008270">
    <property type="term" value="F:zinc ion binding"/>
    <property type="evidence" value="ECO:0007669"/>
    <property type="project" value="UniProtKB-KW"/>
</dbReference>
<protein>
    <submittedName>
        <fullName evidence="11">C2H2-type domain-containing protein</fullName>
    </submittedName>
</protein>
<dbReference type="Gene3D" id="3.30.160.60">
    <property type="entry name" value="Classic Zinc Finger"/>
    <property type="match status" value="1"/>
</dbReference>
<dbReference type="Pfam" id="PF00096">
    <property type="entry name" value="zf-C2H2"/>
    <property type="match status" value="1"/>
</dbReference>
<dbReference type="SMART" id="SM00355">
    <property type="entry name" value="ZnF_C2H2"/>
    <property type="match status" value="1"/>
</dbReference>
<organism evidence="11">
    <name type="scientific">Onchocerca flexuosa</name>
    <dbReference type="NCBI Taxonomy" id="387005"/>
    <lineage>
        <taxon>Eukaryota</taxon>
        <taxon>Metazoa</taxon>
        <taxon>Ecdysozoa</taxon>
        <taxon>Nematoda</taxon>
        <taxon>Chromadorea</taxon>
        <taxon>Rhabditida</taxon>
        <taxon>Spirurina</taxon>
        <taxon>Spiruromorpha</taxon>
        <taxon>Filarioidea</taxon>
        <taxon>Onchocercidae</taxon>
        <taxon>Onchocerca</taxon>
    </lineage>
</organism>
<dbReference type="PANTHER" id="PTHR24376:SF235">
    <property type="entry name" value="C2H2-TYPE DOMAIN-CONTAINING PROTEIN"/>
    <property type="match status" value="1"/>
</dbReference>
<dbReference type="PROSITE" id="PS00028">
    <property type="entry name" value="ZINC_FINGER_C2H2_1"/>
    <property type="match status" value="1"/>
</dbReference>
<accession>A0A183HQA8</accession>
<dbReference type="EMBL" id="UZAJ01012116">
    <property type="protein sequence ID" value="VDO62331.1"/>
    <property type="molecule type" value="Genomic_DNA"/>
</dbReference>
<keyword evidence="4 7" id="KW-0863">Zinc-finger</keyword>
<dbReference type="STRING" id="387005.A0A183HQA8"/>
<keyword evidence="3" id="KW-0677">Repeat</keyword>
<reference evidence="11" key="1">
    <citation type="submission" date="2016-06" db="UniProtKB">
        <authorList>
            <consortium name="WormBaseParasite"/>
        </authorList>
    </citation>
    <scope>IDENTIFICATION</scope>
</reference>
<dbReference type="GO" id="GO:0001228">
    <property type="term" value="F:DNA-binding transcription activator activity, RNA polymerase II-specific"/>
    <property type="evidence" value="ECO:0007669"/>
    <property type="project" value="TreeGrafter"/>
</dbReference>
<dbReference type="InterPro" id="IPR036236">
    <property type="entry name" value="Znf_C2H2_sf"/>
</dbReference>
<evidence type="ECO:0000256" key="1">
    <source>
        <dbReference type="ARBA" id="ARBA00004123"/>
    </source>
</evidence>
<dbReference type="Proteomes" id="UP000267606">
    <property type="component" value="Unassembled WGS sequence"/>
</dbReference>
<gene>
    <name evidence="9" type="ORF">OFLC_LOCUS9670</name>
</gene>
<name>A0A183HQA8_9BILA</name>
<dbReference type="GO" id="GO:0005694">
    <property type="term" value="C:chromosome"/>
    <property type="evidence" value="ECO:0007669"/>
    <property type="project" value="UniProtKB-ARBA"/>
</dbReference>
<dbReference type="AlphaFoldDB" id="A0A183HQA8"/>
<keyword evidence="2" id="KW-0479">Metal-binding</keyword>
<reference evidence="9 10" key="2">
    <citation type="submission" date="2018-11" db="EMBL/GenBank/DDBJ databases">
        <authorList>
            <consortium name="Pathogen Informatics"/>
        </authorList>
    </citation>
    <scope>NUCLEOTIDE SEQUENCE [LARGE SCALE GENOMIC DNA]</scope>
</reference>
<evidence type="ECO:0000256" key="5">
    <source>
        <dbReference type="ARBA" id="ARBA00022833"/>
    </source>
</evidence>
<evidence type="ECO:0000256" key="7">
    <source>
        <dbReference type="PROSITE-ProRule" id="PRU00042"/>
    </source>
</evidence>
<evidence type="ECO:0000313" key="11">
    <source>
        <dbReference type="WBParaSite" id="OFLC_0000966901-mRNA-1"/>
    </source>
</evidence>
<dbReference type="SUPFAM" id="SSF57667">
    <property type="entry name" value="beta-beta-alpha zinc fingers"/>
    <property type="match status" value="1"/>
</dbReference>
<keyword evidence="6" id="KW-0539">Nucleus</keyword>
<dbReference type="PROSITE" id="PS50157">
    <property type="entry name" value="ZINC_FINGER_C2H2_2"/>
    <property type="match status" value="1"/>
</dbReference>
<evidence type="ECO:0000313" key="10">
    <source>
        <dbReference type="Proteomes" id="UP000267606"/>
    </source>
</evidence>
<dbReference type="GO" id="GO:0005634">
    <property type="term" value="C:nucleus"/>
    <property type="evidence" value="ECO:0007669"/>
    <property type="project" value="UniProtKB-SubCell"/>
</dbReference>
<evidence type="ECO:0000256" key="6">
    <source>
        <dbReference type="ARBA" id="ARBA00023242"/>
    </source>
</evidence>
<dbReference type="PANTHER" id="PTHR24376">
    <property type="entry name" value="ZINC FINGER PROTEIN"/>
    <property type="match status" value="1"/>
</dbReference>
<dbReference type="GO" id="GO:0000978">
    <property type="term" value="F:RNA polymerase II cis-regulatory region sequence-specific DNA binding"/>
    <property type="evidence" value="ECO:0007669"/>
    <property type="project" value="TreeGrafter"/>
</dbReference>
<evidence type="ECO:0000256" key="3">
    <source>
        <dbReference type="ARBA" id="ARBA00022737"/>
    </source>
</evidence>
<dbReference type="InterPro" id="IPR013087">
    <property type="entry name" value="Znf_C2H2_type"/>
</dbReference>
<proteinExistence type="predicted"/>
<feature type="domain" description="C2H2-type" evidence="8">
    <location>
        <begin position="50"/>
        <end position="77"/>
    </location>
</feature>